<protein>
    <submittedName>
        <fullName evidence="2">Glycosyltransferase</fullName>
    </submittedName>
</protein>
<keyword evidence="2" id="KW-0808">Transferase</keyword>
<dbReference type="SUPFAM" id="SSF53756">
    <property type="entry name" value="UDP-Glycosyltransferase/glycogen phosphorylase"/>
    <property type="match status" value="1"/>
</dbReference>
<gene>
    <name evidence="2" type="ORF">Klosneuvirus_4_57</name>
</gene>
<proteinExistence type="predicted"/>
<dbReference type="GO" id="GO:0016740">
    <property type="term" value="F:transferase activity"/>
    <property type="evidence" value="ECO:0007669"/>
    <property type="project" value="UniProtKB-KW"/>
</dbReference>
<reference evidence="2" key="1">
    <citation type="journal article" date="2017" name="Science">
        <title>Giant viruses with an expanded complement of translation system components.</title>
        <authorList>
            <person name="Schulz F."/>
            <person name="Yutin N."/>
            <person name="Ivanova N.N."/>
            <person name="Ortega D.R."/>
            <person name="Lee T.K."/>
            <person name="Vierheilig J."/>
            <person name="Daims H."/>
            <person name="Horn M."/>
            <person name="Wagner M."/>
            <person name="Jensen G.J."/>
            <person name="Kyrpides N.C."/>
            <person name="Koonin E.V."/>
            <person name="Woyke T."/>
        </authorList>
    </citation>
    <scope>NUCLEOTIDE SEQUENCE</scope>
    <source>
        <strain evidence="2">KNV1</strain>
    </source>
</reference>
<sequence>MSDSEFTFHLKKDILGYDITHLPGKSVAELKQICKANIRCVGFNSAGWLKYYIDEQILFTNNDHKESHEGIYLYKERCENVKKINKNKSHFNFDDYTFYSGKDSSGYDIKHVPGKSLEELKELADQDPNCLGFNTFGFLKYKIAHECDFSKLNSQLYADGLYVKKRRFRIKAMGNWKNSKGVCDEWNMMSKGNYRWNDIEVTWEDKDIDFYVLVNKPLPGEHYDPKRTIVFQAEPWCENPNQHWGVKTWGEWAMPDESKFLQVRTHRKYLNLTFWQLKATYNDLKTMLIEKTKLLSTICTSKYFDPGHIKRIDFLKYIDNKNDDIVKIDIYNTDNDHKFKSYVGPHPPGNKDVGLLPYKYYFMGENNEEVNFITEKMWDPILSECLCFYWGCPNIADYIDPRAYIVLDLNNPEKAFETVKTAIINNEWEKRIEFIRREKQKFLEYYNIFPTLERIIKTDFKFNFKPTDDDVLYHKYFSEVIGKKINNICFIHSCTYKGNPSILIEMLQLIDTCGLLKKLDYIYVVNLGDEIIGFFHPKIKIINYSRNIALFEKPTLNLMHHFCKYNKNAKVLYMHTKGVSYLGTLPSIDDWRRYLCYFMVEKHQVCMDLLDIYDTVGCNYRDLPDAPIHYSGNYWWTRAEHINTLQPITSDDRHDCEWWLFTNKNINNYNLHYSKVNHYKEPCPRSKYDTPETNKMIEDFYAFNDKIKMKCINLKRRPDRKALVERELQKTNLMDKCEFFEAIDGKLLEPTDNIIKMFEGNDFGTIKSVIGCALSHMELWKQLLQDDSHDYYLILEDDIAMDINFRFKLNKIMTILDNIKDWDILYLGYHIRKQQKEQYIKTCQETKTLTILPYNTAITIGGLFGYLLTKSGAQKFLKFIEENGVKHGIDYLMFRYHNEMDLKHYEVIPPIIVSDYVTINHYIDSDIQYDKNRLF</sequence>
<dbReference type="Pfam" id="PF01755">
    <property type="entry name" value="Glyco_transf_25"/>
    <property type="match status" value="1"/>
</dbReference>
<dbReference type="CDD" id="cd06532">
    <property type="entry name" value="Glyco_transf_25"/>
    <property type="match status" value="1"/>
</dbReference>
<accession>A0A1V0SKJ4</accession>
<dbReference type="InterPro" id="IPR002654">
    <property type="entry name" value="Glyco_trans_25"/>
</dbReference>
<organism evidence="2">
    <name type="scientific">Klosneuvirus KNV1</name>
    <dbReference type="NCBI Taxonomy" id="1977640"/>
    <lineage>
        <taxon>Viruses</taxon>
        <taxon>Varidnaviria</taxon>
        <taxon>Bamfordvirae</taxon>
        <taxon>Nucleocytoviricota</taxon>
        <taxon>Megaviricetes</taxon>
        <taxon>Imitervirales</taxon>
        <taxon>Mimiviridae</taxon>
        <taxon>Klosneuvirinae</taxon>
        <taxon>Klosneuvirus</taxon>
    </lineage>
</organism>
<feature type="domain" description="Glycosyl transferase family 25" evidence="1">
    <location>
        <begin position="712"/>
        <end position="893"/>
    </location>
</feature>
<dbReference type="EMBL" id="KY684111">
    <property type="protein sequence ID" value="ARF12242.1"/>
    <property type="molecule type" value="Genomic_DNA"/>
</dbReference>
<dbReference type="Gene3D" id="3.40.50.11660">
    <property type="entry name" value="Glycosyl transferase family 10, C-terminal domain"/>
    <property type="match status" value="1"/>
</dbReference>
<name>A0A1V0SKJ4_9VIRU</name>
<evidence type="ECO:0000259" key="1">
    <source>
        <dbReference type="Pfam" id="PF01755"/>
    </source>
</evidence>
<evidence type="ECO:0000313" key="2">
    <source>
        <dbReference type="EMBL" id="ARF12242.1"/>
    </source>
</evidence>
<dbReference type="InterPro" id="IPR038577">
    <property type="entry name" value="GT10-like_C_sf"/>
</dbReference>